<reference evidence="1 2" key="1">
    <citation type="submission" date="2023-07" db="EMBL/GenBank/DDBJ databases">
        <title>Comparative genomics of wheat-associated soil bacteria to identify genetic determinants of phenazine resistance.</title>
        <authorList>
            <person name="Mouncey N."/>
        </authorList>
    </citation>
    <scope>NUCLEOTIDE SEQUENCE [LARGE SCALE GENOMIC DNA]</scope>
    <source>
        <strain evidence="1 2">W4I11</strain>
    </source>
</reference>
<keyword evidence="2" id="KW-1185">Reference proteome</keyword>
<dbReference type="Proteomes" id="UP001237780">
    <property type="component" value="Unassembled WGS sequence"/>
</dbReference>
<evidence type="ECO:0000313" key="1">
    <source>
        <dbReference type="EMBL" id="MDQ0995478.1"/>
    </source>
</evidence>
<protein>
    <submittedName>
        <fullName evidence="1">Uncharacterized protein</fullName>
    </submittedName>
</protein>
<accession>A0ABU0S3Z0</accession>
<evidence type="ECO:0000313" key="2">
    <source>
        <dbReference type="Proteomes" id="UP001237780"/>
    </source>
</evidence>
<proteinExistence type="predicted"/>
<comment type="caution">
    <text evidence="1">The sequence shown here is derived from an EMBL/GenBank/DDBJ whole genome shotgun (WGS) entry which is preliminary data.</text>
</comment>
<gene>
    <name evidence="1" type="ORF">QFZ34_000655</name>
</gene>
<organism evidence="1 2">
    <name type="scientific">Phyllobacterium ifriqiyense</name>
    <dbReference type="NCBI Taxonomy" id="314238"/>
    <lineage>
        <taxon>Bacteria</taxon>
        <taxon>Pseudomonadati</taxon>
        <taxon>Pseudomonadota</taxon>
        <taxon>Alphaproteobacteria</taxon>
        <taxon>Hyphomicrobiales</taxon>
        <taxon>Phyllobacteriaceae</taxon>
        <taxon>Phyllobacterium</taxon>
    </lineage>
</organism>
<name>A0ABU0S3Z0_9HYPH</name>
<dbReference type="EMBL" id="JAUSZT010000002">
    <property type="protein sequence ID" value="MDQ0995478.1"/>
    <property type="molecule type" value="Genomic_DNA"/>
</dbReference>
<sequence length="124" mass="13020">MIAGAVQIHPWLIIFDFLSMPGICPGRTIAIAHAPRLLRDGDDSSLFVGLPEQDVGIFNLAWRGTMRPAVSNTGSECPLLALGANGAAALGGIELRMQNSSIATVSTSWQTRAQSSLIAGISEC</sequence>